<feature type="transmembrane region" description="Helical" evidence="2">
    <location>
        <begin position="102"/>
        <end position="121"/>
    </location>
</feature>
<evidence type="ECO:0000256" key="2">
    <source>
        <dbReference type="SAM" id="Phobius"/>
    </source>
</evidence>
<feature type="transmembrane region" description="Helical" evidence="2">
    <location>
        <begin position="37"/>
        <end position="57"/>
    </location>
</feature>
<evidence type="ECO:0000313" key="3">
    <source>
        <dbReference type="EMBL" id="SCJ69261.1"/>
    </source>
</evidence>
<keyword evidence="2" id="KW-0812">Transmembrane</keyword>
<protein>
    <submittedName>
        <fullName evidence="3">Uncharacterized protein</fullName>
    </submittedName>
</protein>
<reference evidence="3" key="1">
    <citation type="submission" date="2015-09" db="EMBL/GenBank/DDBJ databases">
        <authorList>
            <consortium name="Pathogen Informatics"/>
        </authorList>
    </citation>
    <scope>NUCLEOTIDE SEQUENCE</scope>
    <source>
        <strain evidence="3">2789STDY5834896</strain>
    </source>
</reference>
<keyword evidence="2" id="KW-1133">Transmembrane helix</keyword>
<name>A0A1C6IHH0_9FIRM</name>
<feature type="compositionally biased region" description="Basic residues" evidence="1">
    <location>
        <begin position="290"/>
        <end position="306"/>
    </location>
</feature>
<dbReference type="EMBL" id="FMHG01000001">
    <property type="protein sequence ID" value="SCJ69261.1"/>
    <property type="molecule type" value="Genomic_DNA"/>
</dbReference>
<feature type="transmembrane region" description="Helical" evidence="2">
    <location>
        <begin position="78"/>
        <end position="96"/>
    </location>
</feature>
<organism evidence="3">
    <name type="scientific">uncultured Anaerotruncus sp</name>
    <dbReference type="NCBI Taxonomy" id="905011"/>
    <lineage>
        <taxon>Bacteria</taxon>
        <taxon>Bacillati</taxon>
        <taxon>Bacillota</taxon>
        <taxon>Clostridia</taxon>
        <taxon>Eubacteriales</taxon>
        <taxon>Oscillospiraceae</taxon>
        <taxon>Anaerotruncus</taxon>
        <taxon>environmental samples</taxon>
    </lineage>
</organism>
<feature type="compositionally biased region" description="Basic and acidic residues" evidence="1">
    <location>
        <begin position="276"/>
        <end position="289"/>
    </location>
</feature>
<sequence>MKRLVAALLAILTVGFPVGYLVLGQKGMVSFERKEVLLLYGALLAVLVAVSLLAVLLGRGHFDSRPRPARALGGAVKLCGVLAIAVGIASVLLQFVQGYVSIGQLGYSLFGALMGVGLLGAGQFIGRGGPGGLSPAVLLVVVWTGFSLVLLIAGKAVSPYLPQRVLDFLTSCAGSFLFLQVCYTFTGEFTARRARAAIGWGWRTLVLGAVAYLPNLVRQMLNGGPFELLAMLSLATHLLFLAAVLAVTLWYMGAFDRSMERVGPRHGGQRPEEEDAAAKDEHRSPEKGRYVYRPRRAGSAPRRLRR</sequence>
<feature type="transmembrane region" description="Helical" evidence="2">
    <location>
        <begin position="229"/>
        <end position="251"/>
    </location>
</feature>
<dbReference type="AlphaFoldDB" id="A0A1C6IHH0"/>
<gene>
    <name evidence="3" type="ORF">SAMEA3545359_01454</name>
</gene>
<feature type="transmembrane region" description="Helical" evidence="2">
    <location>
        <begin position="197"/>
        <end position="217"/>
    </location>
</feature>
<feature type="region of interest" description="Disordered" evidence="1">
    <location>
        <begin position="262"/>
        <end position="306"/>
    </location>
</feature>
<accession>A0A1C6IHH0</accession>
<feature type="transmembrane region" description="Helical" evidence="2">
    <location>
        <begin position="133"/>
        <end position="153"/>
    </location>
</feature>
<evidence type="ECO:0000256" key="1">
    <source>
        <dbReference type="SAM" id="MobiDB-lite"/>
    </source>
</evidence>
<proteinExistence type="predicted"/>
<keyword evidence="2" id="KW-0472">Membrane</keyword>